<dbReference type="SMART" id="SM00213">
    <property type="entry name" value="UBQ"/>
    <property type="match status" value="1"/>
</dbReference>
<sequence>MVTPSDSSIMLSITIKTLQLGDFQLQVPAESSVSALKVQVKDCTQIPEERQRLIYRGRVLQDGEHLSTYNVEAGHTIHCVARPAGVPVSSSQPPVPRTGLATGTAPGGAYRRILMGGPHVFGGRGGSLAAGMAAAAASAGVLAPVPGGAHREADVNPQSLEHVRQGLMTMYSLLSGMQAPTAMVQGSAGEGSGQTASMTRGRARALQTDERSLALEMGHAGERRRWYPGQYVDVKGMDRMSRVLLGSLLESMMVRRGKRSPVTRTQPINRLRVSLTCAHSSMVADVAGRNCRSSNIAYFKISSRPSRLPCPADTVHQWLEAQVLSVDEERRTCRVTYLGWPRRWDETLSWSSPRIAPFRTRTTHNLQAPFLSPTPLAAPRLPLPVRGRDDLRRVLPEVLLMLRRLEAYFVPLVENMEEEAVAEGLDEEEQKEGEEEKNEEGSGGVEGGGNLSPWRAEQLREERLQGSRGNRRSRKGHQQLERSRAARRRQAVVLARDTAPLLDRFGRLLADLAPHVATLWETAEETSVPVDGMTSETDGMEGAVTAGDGEDLTSNPGIARPGRVPVERGRGRRGRDRGREGSGRRKERERENALGTAGIEEEGRAGSVVQNSAEMPLSPTPLAHLPMLRSRASALQDEETQIAGAGADDGRGEGRDGSHGRRVRSRLDFGSSSDSSRVTSLAIESSSSSHAVESDSRGGRRSAGGSRGRSRRPPTAGSTSLMVRPRPRSRDRSPSPETALRLLVATESLASRSASLNAGAVGDGSGRGGGLTGVGEIHIHAFVTPMGGSVGRFGGEGGGGDRNRPSNTDVTVVEQNRGVLSSSSATSGRPGREQDRQESGAGRGDGGGAGGRVLDVNSWSSALHRHQQQQQQQQIQQFFQQQHQPQLPQQIQQSSSPQQPQEQEQEQDIARSSNVLSASAGHNSGRRGVSIFSGLGGGLVAPPSLLPISTGSSSGHLRSAASIRARNDSGGTTGQARIDLEDSREGGGQSHSRTGAISPLSSFIPFLRRFSRYG</sequence>
<dbReference type="CDD" id="cd20104">
    <property type="entry name" value="MBT_PHF20L1-like"/>
    <property type="match status" value="1"/>
</dbReference>
<dbReference type="PANTHER" id="PTHR10677">
    <property type="entry name" value="UBIQUILIN"/>
    <property type="match status" value="1"/>
</dbReference>
<evidence type="ECO:0000256" key="1">
    <source>
        <dbReference type="SAM" id="MobiDB-lite"/>
    </source>
</evidence>
<feature type="region of interest" description="Disordered" evidence="1">
    <location>
        <begin position="642"/>
        <end position="737"/>
    </location>
</feature>
<dbReference type="PRINTS" id="PR00348">
    <property type="entry name" value="UBIQUITIN"/>
</dbReference>
<feature type="compositionally biased region" description="Low complexity" evidence="1">
    <location>
        <begin position="668"/>
        <end position="691"/>
    </location>
</feature>
<dbReference type="AlphaFoldDB" id="W7TXP1"/>
<feature type="compositionally biased region" description="Basic and acidic residues" evidence="1">
    <location>
        <begin position="648"/>
        <end position="659"/>
    </location>
</feature>
<dbReference type="SUPFAM" id="SSF54236">
    <property type="entry name" value="Ubiquitin-like"/>
    <property type="match status" value="1"/>
</dbReference>
<dbReference type="SUPFAM" id="SSF54160">
    <property type="entry name" value="Chromo domain-like"/>
    <property type="match status" value="1"/>
</dbReference>
<reference evidence="3 4" key="1">
    <citation type="journal article" date="2014" name="Mol. Plant">
        <title>Chromosome Scale Genome Assembly and Transcriptome Profiling of Nannochloropsis gaditana in Nitrogen Depletion.</title>
        <authorList>
            <person name="Corteggiani Carpinelli E."/>
            <person name="Telatin A."/>
            <person name="Vitulo N."/>
            <person name="Forcato C."/>
            <person name="D'Angelo M."/>
            <person name="Schiavon R."/>
            <person name="Vezzi A."/>
            <person name="Giacometti G.M."/>
            <person name="Morosinotto T."/>
            <person name="Valle G."/>
        </authorList>
    </citation>
    <scope>NUCLEOTIDE SEQUENCE [LARGE SCALE GENOMIC DNA]</scope>
    <source>
        <strain evidence="3 4">B-31</strain>
    </source>
</reference>
<feature type="region of interest" description="Disordered" evidence="1">
    <location>
        <begin position="785"/>
        <end position="911"/>
    </location>
</feature>
<evidence type="ECO:0000313" key="4">
    <source>
        <dbReference type="Proteomes" id="UP000019335"/>
    </source>
</evidence>
<dbReference type="Proteomes" id="UP000019335">
    <property type="component" value="Chromosome 5"/>
</dbReference>
<dbReference type="Gene3D" id="2.30.30.140">
    <property type="match status" value="1"/>
</dbReference>
<dbReference type="InterPro" id="IPR019954">
    <property type="entry name" value="Ubiquitin_CS"/>
</dbReference>
<feature type="compositionally biased region" description="Gly residues" evidence="1">
    <location>
        <begin position="841"/>
        <end position="851"/>
    </location>
</feature>
<dbReference type="InterPro" id="IPR016197">
    <property type="entry name" value="Chromo-like_dom_sf"/>
</dbReference>
<feature type="region of interest" description="Disordered" evidence="1">
    <location>
        <begin position="420"/>
        <end position="488"/>
    </location>
</feature>
<dbReference type="InterPro" id="IPR000626">
    <property type="entry name" value="Ubiquitin-like_dom"/>
</dbReference>
<dbReference type="OrthoDB" id="428577at2759"/>
<dbReference type="GO" id="GO:0005829">
    <property type="term" value="C:cytosol"/>
    <property type="evidence" value="ECO:0007669"/>
    <property type="project" value="TreeGrafter"/>
</dbReference>
<proteinExistence type="predicted"/>
<dbReference type="PROSITE" id="PS50053">
    <property type="entry name" value="UBIQUITIN_2"/>
    <property type="match status" value="1"/>
</dbReference>
<organism evidence="3 4">
    <name type="scientific">Nannochloropsis gaditana</name>
    <dbReference type="NCBI Taxonomy" id="72520"/>
    <lineage>
        <taxon>Eukaryota</taxon>
        <taxon>Sar</taxon>
        <taxon>Stramenopiles</taxon>
        <taxon>Ochrophyta</taxon>
        <taxon>Eustigmatophyceae</taxon>
        <taxon>Eustigmatales</taxon>
        <taxon>Monodopsidaceae</taxon>
        <taxon>Nannochloropsis</taxon>
    </lineage>
</organism>
<feature type="compositionally biased region" description="Acidic residues" evidence="1">
    <location>
        <begin position="420"/>
        <end position="438"/>
    </location>
</feature>
<dbReference type="InterPro" id="IPR029071">
    <property type="entry name" value="Ubiquitin-like_domsf"/>
</dbReference>
<feature type="region of interest" description="Disordered" evidence="1">
    <location>
        <begin position="951"/>
        <end position="996"/>
    </location>
</feature>
<dbReference type="EMBL" id="AZIL01000352">
    <property type="protein sequence ID" value="EWM28303.1"/>
    <property type="molecule type" value="Genomic_DNA"/>
</dbReference>
<dbReference type="PROSITE" id="PS00299">
    <property type="entry name" value="UBIQUITIN_1"/>
    <property type="match status" value="1"/>
</dbReference>
<evidence type="ECO:0000313" key="3">
    <source>
        <dbReference type="EMBL" id="EWM28303.1"/>
    </source>
</evidence>
<feature type="compositionally biased region" description="Gly residues" evidence="1">
    <location>
        <begin position="788"/>
        <end position="798"/>
    </location>
</feature>
<gene>
    <name evidence="3" type="ORF">Naga_100004g52</name>
</gene>
<feature type="compositionally biased region" description="Low complexity" evidence="1">
    <location>
        <begin position="868"/>
        <end position="902"/>
    </location>
</feature>
<name>W7TXP1_9STRA</name>
<feature type="region of interest" description="Disordered" evidence="1">
    <location>
        <begin position="530"/>
        <end position="622"/>
    </location>
</feature>
<accession>W7TXP1</accession>
<dbReference type="Gene3D" id="3.10.20.90">
    <property type="entry name" value="Phosphatidylinositol 3-kinase Catalytic Subunit, Chain A, domain 1"/>
    <property type="match status" value="1"/>
</dbReference>
<feature type="compositionally biased region" description="Gly residues" evidence="1">
    <location>
        <begin position="441"/>
        <end position="450"/>
    </location>
</feature>
<feature type="compositionally biased region" description="Polar residues" evidence="1">
    <location>
        <begin position="805"/>
        <end position="827"/>
    </location>
</feature>
<keyword evidence="4" id="KW-1185">Reference proteome</keyword>
<dbReference type="GO" id="GO:0006511">
    <property type="term" value="P:ubiquitin-dependent protein catabolic process"/>
    <property type="evidence" value="ECO:0007669"/>
    <property type="project" value="TreeGrafter"/>
</dbReference>
<feature type="domain" description="Ubiquitin-like" evidence="2">
    <location>
        <begin position="11"/>
        <end position="86"/>
    </location>
</feature>
<dbReference type="InterPro" id="IPR019956">
    <property type="entry name" value="Ubiquitin_dom"/>
</dbReference>
<protein>
    <submittedName>
        <fullName evidence="3">Ubiquitin-like protein</fullName>
    </submittedName>
</protein>
<comment type="caution">
    <text evidence="3">The sequence shown here is derived from an EMBL/GenBank/DDBJ whole genome shotgun (WGS) entry which is preliminary data.</text>
</comment>
<feature type="compositionally biased region" description="Basic and acidic residues" evidence="1">
    <location>
        <begin position="577"/>
        <end position="592"/>
    </location>
</feature>
<dbReference type="GO" id="GO:0031593">
    <property type="term" value="F:polyubiquitin modification-dependent protein binding"/>
    <property type="evidence" value="ECO:0007669"/>
    <property type="project" value="TreeGrafter"/>
</dbReference>
<dbReference type="PANTHER" id="PTHR10677:SF3">
    <property type="entry name" value="FI07626P-RELATED"/>
    <property type="match status" value="1"/>
</dbReference>
<evidence type="ECO:0000259" key="2">
    <source>
        <dbReference type="PROSITE" id="PS50053"/>
    </source>
</evidence>
<dbReference type="InterPro" id="IPR015496">
    <property type="entry name" value="Ubiquilin"/>
</dbReference>
<dbReference type="Pfam" id="PF00240">
    <property type="entry name" value="ubiquitin"/>
    <property type="match status" value="1"/>
</dbReference>